<sequence length="30" mass="3052">MSSPYSPLAPGWEKGAATTGDASLAAWPMT</sequence>
<evidence type="ECO:0000313" key="3">
    <source>
        <dbReference type="Proteomes" id="UP000579945"/>
    </source>
</evidence>
<protein>
    <submittedName>
        <fullName evidence="2">Uncharacterized protein</fullName>
    </submittedName>
</protein>
<reference evidence="2 3" key="1">
    <citation type="submission" date="2020-08" db="EMBL/GenBank/DDBJ databases">
        <title>Sequencing the genomes of 1000 actinobacteria strains.</title>
        <authorList>
            <person name="Klenk H.-P."/>
        </authorList>
    </citation>
    <scope>NUCLEOTIDE SEQUENCE [LARGE SCALE GENOMIC DNA]</scope>
    <source>
        <strain evidence="2 3">DSM 44320</strain>
    </source>
</reference>
<dbReference type="EMBL" id="JACIBV010000001">
    <property type="protein sequence ID" value="MBB3730306.1"/>
    <property type="molecule type" value="Genomic_DNA"/>
</dbReference>
<evidence type="ECO:0000256" key="1">
    <source>
        <dbReference type="SAM" id="MobiDB-lite"/>
    </source>
</evidence>
<dbReference type="Proteomes" id="UP000579945">
    <property type="component" value="Unassembled WGS sequence"/>
</dbReference>
<keyword evidence="3" id="KW-1185">Reference proteome</keyword>
<evidence type="ECO:0000313" key="2">
    <source>
        <dbReference type="EMBL" id="MBB3730306.1"/>
    </source>
</evidence>
<gene>
    <name evidence="2" type="ORF">FHR33_006166</name>
</gene>
<accession>A0A7W5V4B3</accession>
<comment type="caution">
    <text evidence="2">The sequence shown here is derived from an EMBL/GenBank/DDBJ whole genome shotgun (WGS) entry which is preliminary data.</text>
</comment>
<organism evidence="2 3">
    <name type="scientific">Nonomuraea dietziae</name>
    <dbReference type="NCBI Taxonomy" id="65515"/>
    <lineage>
        <taxon>Bacteria</taxon>
        <taxon>Bacillati</taxon>
        <taxon>Actinomycetota</taxon>
        <taxon>Actinomycetes</taxon>
        <taxon>Streptosporangiales</taxon>
        <taxon>Streptosporangiaceae</taxon>
        <taxon>Nonomuraea</taxon>
    </lineage>
</organism>
<feature type="region of interest" description="Disordered" evidence="1">
    <location>
        <begin position="1"/>
        <end position="30"/>
    </location>
</feature>
<dbReference type="AlphaFoldDB" id="A0A7W5V4B3"/>
<proteinExistence type="predicted"/>
<name>A0A7W5V4B3_9ACTN</name>